<evidence type="ECO:0000256" key="3">
    <source>
        <dbReference type="ARBA" id="ARBA00022989"/>
    </source>
</evidence>
<keyword evidence="3 6" id="KW-1133">Transmembrane helix</keyword>
<feature type="domain" description="Rhodopsin" evidence="7">
    <location>
        <begin position="36"/>
        <end position="273"/>
    </location>
</feature>
<gene>
    <name evidence="8" type="ORF">BDV96DRAFT_508237</name>
</gene>
<evidence type="ECO:0000256" key="6">
    <source>
        <dbReference type="SAM" id="Phobius"/>
    </source>
</evidence>
<protein>
    <recommendedName>
        <fullName evidence="7">Rhodopsin domain-containing protein</fullName>
    </recommendedName>
</protein>
<comment type="similarity">
    <text evidence="5">Belongs to the SAT4 family.</text>
</comment>
<organism evidence="8 9">
    <name type="scientific">Lophiotrema nucula</name>
    <dbReference type="NCBI Taxonomy" id="690887"/>
    <lineage>
        <taxon>Eukaryota</taxon>
        <taxon>Fungi</taxon>
        <taxon>Dikarya</taxon>
        <taxon>Ascomycota</taxon>
        <taxon>Pezizomycotina</taxon>
        <taxon>Dothideomycetes</taxon>
        <taxon>Pleosporomycetidae</taxon>
        <taxon>Pleosporales</taxon>
        <taxon>Lophiotremataceae</taxon>
        <taxon>Lophiotrema</taxon>
    </lineage>
</organism>
<proteinExistence type="inferred from homology"/>
<evidence type="ECO:0000256" key="4">
    <source>
        <dbReference type="ARBA" id="ARBA00023136"/>
    </source>
</evidence>
<feature type="transmembrane region" description="Helical" evidence="6">
    <location>
        <begin position="129"/>
        <end position="153"/>
    </location>
</feature>
<feature type="transmembrane region" description="Helical" evidence="6">
    <location>
        <begin position="20"/>
        <end position="40"/>
    </location>
</feature>
<evidence type="ECO:0000256" key="1">
    <source>
        <dbReference type="ARBA" id="ARBA00004141"/>
    </source>
</evidence>
<feature type="transmembrane region" description="Helical" evidence="6">
    <location>
        <begin position="52"/>
        <end position="74"/>
    </location>
</feature>
<reference evidence="8" key="1">
    <citation type="journal article" date="2020" name="Stud. Mycol.">
        <title>101 Dothideomycetes genomes: a test case for predicting lifestyles and emergence of pathogens.</title>
        <authorList>
            <person name="Haridas S."/>
            <person name="Albert R."/>
            <person name="Binder M."/>
            <person name="Bloem J."/>
            <person name="Labutti K."/>
            <person name="Salamov A."/>
            <person name="Andreopoulos B."/>
            <person name="Baker S."/>
            <person name="Barry K."/>
            <person name="Bills G."/>
            <person name="Bluhm B."/>
            <person name="Cannon C."/>
            <person name="Castanera R."/>
            <person name="Culley D."/>
            <person name="Daum C."/>
            <person name="Ezra D."/>
            <person name="Gonzalez J."/>
            <person name="Henrissat B."/>
            <person name="Kuo A."/>
            <person name="Liang C."/>
            <person name="Lipzen A."/>
            <person name="Lutzoni F."/>
            <person name="Magnuson J."/>
            <person name="Mondo S."/>
            <person name="Nolan M."/>
            <person name="Ohm R."/>
            <person name="Pangilinan J."/>
            <person name="Park H.-J."/>
            <person name="Ramirez L."/>
            <person name="Alfaro M."/>
            <person name="Sun H."/>
            <person name="Tritt A."/>
            <person name="Yoshinaga Y."/>
            <person name="Zwiers L.-H."/>
            <person name="Turgeon B."/>
            <person name="Goodwin S."/>
            <person name="Spatafora J."/>
            <person name="Crous P."/>
            <person name="Grigoriev I."/>
        </authorList>
    </citation>
    <scope>NUCLEOTIDE SEQUENCE</scope>
    <source>
        <strain evidence="8">CBS 627.86</strain>
    </source>
</reference>
<keyword evidence="4 6" id="KW-0472">Membrane</keyword>
<evidence type="ECO:0000256" key="5">
    <source>
        <dbReference type="ARBA" id="ARBA00038359"/>
    </source>
</evidence>
<dbReference type="Proteomes" id="UP000799770">
    <property type="component" value="Unassembled WGS sequence"/>
</dbReference>
<feature type="transmembrane region" description="Helical" evidence="6">
    <location>
        <begin position="206"/>
        <end position="229"/>
    </location>
</feature>
<evidence type="ECO:0000256" key="2">
    <source>
        <dbReference type="ARBA" id="ARBA00022692"/>
    </source>
</evidence>
<feature type="transmembrane region" description="Helical" evidence="6">
    <location>
        <begin position="173"/>
        <end position="194"/>
    </location>
</feature>
<sequence length="386" mass="43248">MAVNMGFPAGGELNQGWKLYLASLIMILSAGFVVVVRIATRFRTTKLGADDYIIMASLAFSVLLSVNIQLAVVNGYGKHKRNLSSNELRNCLKFFWIAQTPYKIVVCLNKTSVITLYRRIFISKNFHSLCYGALAIVIGSGIATTFSTIFQCIPIERSWDKTIEGRCIDSSKFWLANAVLNIFTDVVVLALPIHEIFQLQLKLQEKLMICSVFLLGGFVTITSVLRVTAVANSVHNQQDQTWTFIPRGVWTLSEANLGIICSCLPVLKQLVKRLFPSSANPKRVHRLQGTGSKWASDLNSRAERERSAYKDLQLHDLHDTINDDTQVIVGLQKDKVVGNMGRSGEWYQMQSLSSQDESMNCRKSDEDPIMVINVTDRKDSQSSKQT</sequence>
<evidence type="ECO:0000313" key="9">
    <source>
        <dbReference type="Proteomes" id="UP000799770"/>
    </source>
</evidence>
<accession>A0A6A5YIK2</accession>
<evidence type="ECO:0000313" key="8">
    <source>
        <dbReference type="EMBL" id="KAF2106167.1"/>
    </source>
</evidence>
<dbReference type="InterPro" id="IPR049326">
    <property type="entry name" value="Rhodopsin_dom_fungi"/>
</dbReference>
<dbReference type="PANTHER" id="PTHR33048">
    <property type="entry name" value="PTH11-LIKE INTEGRAL MEMBRANE PROTEIN (AFU_ORTHOLOGUE AFUA_5G11245)"/>
    <property type="match status" value="1"/>
</dbReference>
<dbReference type="OrthoDB" id="5278984at2759"/>
<comment type="subcellular location">
    <subcellularLocation>
        <location evidence="1">Membrane</location>
        <topology evidence="1">Multi-pass membrane protein</topology>
    </subcellularLocation>
</comment>
<evidence type="ECO:0000259" key="7">
    <source>
        <dbReference type="Pfam" id="PF20684"/>
    </source>
</evidence>
<keyword evidence="9" id="KW-1185">Reference proteome</keyword>
<dbReference type="AlphaFoldDB" id="A0A6A5YIK2"/>
<dbReference type="PANTHER" id="PTHR33048:SF55">
    <property type="entry name" value="INTEGRAL MEMBRANE PROTEIN"/>
    <property type="match status" value="1"/>
</dbReference>
<dbReference type="Pfam" id="PF20684">
    <property type="entry name" value="Fung_rhodopsin"/>
    <property type="match status" value="1"/>
</dbReference>
<keyword evidence="2 6" id="KW-0812">Transmembrane</keyword>
<name>A0A6A5YIK2_9PLEO</name>
<dbReference type="GO" id="GO:0016020">
    <property type="term" value="C:membrane"/>
    <property type="evidence" value="ECO:0007669"/>
    <property type="project" value="UniProtKB-SubCell"/>
</dbReference>
<dbReference type="InterPro" id="IPR052337">
    <property type="entry name" value="SAT4-like"/>
</dbReference>
<dbReference type="EMBL" id="ML977365">
    <property type="protein sequence ID" value="KAF2106167.1"/>
    <property type="molecule type" value="Genomic_DNA"/>
</dbReference>